<evidence type="ECO:0000313" key="3">
    <source>
        <dbReference type="Proteomes" id="UP000076532"/>
    </source>
</evidence>
<accession>A0A166UWR4</accession>
<organism evidence="2 3">
    <name type="scientific">Athelia psychrophila</name>
    <dbReference type="NCBI Taxonomy" id="1759441"/>
    <lineage>
        <taxon>Eukaryota</taxon>
        <taxon>Fungi</taxon>
        <taxon>Dikarya</taxon>
        <taxon>Basidiomycota</taxon>
        <taxon>Agaricomycotina</taxon>
        <taxon>Agaricomycetes</taxon>
        <taxon>Agaricomycetidae</taxon>
        <taxon>Atheliales</taxon>
        <taxon>Atheliaceae</taxon>
        <taxon>Athelia</taxon>
    </lineage>
</organism>
<feature type="region of interest" description="Disordered" evidence="1">
    <location>
        <begin position="1"/>
        <end position="107"/>
    </location>
</feature>
<name>A0A166UWR4_9AGAM</name>
<reference evidence="2 3" key="1">
    <citation type="journal article" date="2016" name="Mol. Biol. Evol.">
        <title>Comparative Genomics of Early-Diverging Mushroom-Forming Fungi Provides Insights into the Origins of Lignocellulose Decay Capabilities.</title>
        <authorList>
            <person name="Nagy L.G."/>
            <person name="Riley R."/>
            <person name="Tritt A."/>
            <person name="Adam C."/>
            <person name="Daum C."/>
            <person name="Floudas D."/>
            <person name="Sun H."/>
            <person name="Yadav J.S."/>
            <person name="Pangilinan J."/>
            <person name="Larsson K.H."/>
            <person name="Matsuura K."/>
            <person name="Barry K."/>
            <person name="Labutti K."/>
            <person name="Kuo R."/>
            <person name="Ohm R.A."/>
            <person name="Bhattacharya S.S."/>
            <person name="Shirouzu T."/>
            <person name="Yoshinaga Y."/>
            <person name="Martin F.M."/>
            <person name="Grigoriev I.V."/>
            <person name="Hibbett D.S."/>
        </authorList>
    </citation>
    <scope>NUCLEOTIDE SEQUENCE [LARGE SCALE GENOMIC DNA]</scope>
    <source>
        <strain evidence="2 3">CBS 109695</strain>
    </source>
</reference>
<feature type="compositionally biased region" description="Polar residues" evidence="1">
    <location>
        <begin position="26"/>
        <end position="38"/>
    </location>
</feature>
<feature type="region of interest" description="Disordered" evidence="1">
    <location>
        <begin position="242"/>
        <end position="265"/>
    </location>
</feature>
<proteinExistence type="predicted"/>
<feature type="region of interest" description="Disordered" evidence="1">
    <location>
        <begin position="183"/>
        <end position="224"/>
    </location>
</feature>
<dbReference type="AlphaFoldDB" id="A0A166UWR4"/>
<sequence length="265" mass="29623">MVEEGDRASELHPYADPAAACRPQRCSRSTASDVLSSQLRKRGHATHRAERHPTQRLCCNFPHSQPPFPGSAPESQLSSQPRVGLRRNPNHPPCIHIQEAPNSPGAPSATLVVHTAGVSHRTFPAPVYAAGARSCRSRLLIRTTVMSITTARSPYSIRGGEWCCIYRVQMQLSISLTYHLRGEGDRRHRHRRTHTHTAMQLDQHDAERSGNGNAGRGISKADHEEEINNMLADTILKRPEKEWEFGVPEKEEKREWGDEGLCQSV</sequence>
<evidence type="ECO:0000313" key="2">
    <source>
        <dbReference type="EMBL" id="KZP32114.1"/>
    </source>
</evidence>
<protein>
    <submittedName>
        <fullName evidence="2">Uncharacterized protein</fullName>
    </submittedName>
</protein>
<dbReference type="Proteomes" id="UP000076532">
    <property type="component" value="Unassembled WGS sequence"/>
</dbReference>
<keyword evidence="3" id="KW-1185">Reference proteome</keyword>
<feature type="compositionally biased region" description="Basic and acidic residues" evidence="1">
    <location>
        <begin position="1"/>
        <end position="10"/>
    </location>
</feature>
<dbReference type="EMBL" id="KV417487">
    <property type="protein sequence ID" value="KZP32114.1"/>
    <property type="molecule type" value="Genomic_DNA"/>
</dbReference>
<feature type="compositionally biased region" description="Basic and acidic residues" evidence="1">
    <location>
        <begin position="242"/>
        <end position="257"/>
    </location>
</feature>
<evidence type="ECO:0000256" key="1">
    <source>
        <dbReference type="SAM" id="MobiDB-lite"/>
    </source>
</evidence>
<gene>
    <name evidence="2" type="ORF">FIBSPDRAFT_552214</name>
</gene>